<dbReference type="AlphaFoldDB" id="A0A9X3W4C0"/>
<dbReference type="Proteomes" id="UP001141981">
    <property type="component" value="Unassembled WGS sequence"/>
</dbReference>
<evidence type="ECO:0000256" key="2">
    <source>
        <dbReference type="ARBA" id="ARBA00022695"/>
    </source>
</evidence>
<keyword evidence="3" id="KW-0547">Nucleotide-binding</keyword>
<evidence type="ECO:0000259" key="8">
    <source>
        <dbReference type="PROSITE" id="PS51459"/>
    </source>
</evidence>
<dbReference type="PANTHER" id="PTHR39560">
    <property type="entry name" value="PROTEIN ADENYLYLTRANSFERASE FIC-RELATED"/>
    <property type="match status" value="1"/>
</dbReference>
<proteinExistence type="predicted"/>
<dbReference type="RefSeq" id="WP_271863923.1">
    <property type="nucleotide sequence ID" value="NZ_JAOTGQ010000001.1"/>
</dbReference>
<accession>A0A9X3W4C0</accession>
<gene>
    <name evidence="9" type="ORF">ODU72_03515</name>
</gene>
<dbReference type="PROSITE" id="PS51459">
    <property type="entry name" value="FIDO"/>
    <property type="match status" value="1"/>
</dbReference>
<evidence type="ECO:0000313" key="10">
    <source>
        <dbReference type="Proteomes" id="UP001141981"/>
    </source>
</evidence>
<keyword evidence="4" id="KW-0067">ATP-binding</keyword>
<keyword evidence="1" id="KW-0808">Transferase</keyword>
<keyword evidence="2" id="KW-0548">Nucleotidyltransferase</keyword>
<dbReference type="Gene3D" id="1.10.3290.10">
    <property type="entry name" value="Fido-like domain"/>
    <property type="match status" value="1"/>
</dbReference>
<evidence type="ECO:0000313" key="9">
    <source>
        <dbReference type="EMBL" id="MDB6257749.1"/>
    </source>
</evidence>
<dbReference type="GO" id="GO:0070733">
    <property type="term" value="F:AMPylase activity"/>
    <property type="evidence" value="ECO:0007669"/>
    <property type="project" value="UniProtKB-EC"/>
</dbReference>
<name>A0A9X3W4C0_LACAM</name>
<dbReference type="InterPro" id="IPR003812">
    <property type="entry name" value="Fido"/>
</dbReference>
<evidence type="ECO:0000256" key="4">
    <source>
        <dbReference type="ARBA" id="ARBA00022840"/>
    </source>
</evidence>
<evidence type="ECO:0000256" key="1">
    <source>
        <dbReference type="ARBA" id="ARBA00022679"/>
    </source>
</evidence>
<comment type="catalytic activity">
    <reaction evidence="7">
        <text>L-tyrosyl-[protein] + ATP = O-(5'-adenylyl)-L-tyrosyl-[protein] + diphosphate</text>
        <dbReference type="Rhea" id="RHEA:54288"/>
        <dbReference type="Rhea" id="RHEA-COMP:10136"/>
        <dbReference type="Rhea" id="RHEA-COMP:13846"/>
        <dbReference type="ChEBI" id="CHEBI:30616"/>
        <dbReference type="ChEBI" id="CHEBI:33019"/>
        <dbReference type="ChEBI" id="CHEBI:46858"/>
        <dbReference type="ChEBI" id="CHEBI:83624"/>
        <dbReference type="EC" id="2.7.7.108"/>
    </reaction>
</comment>
<reference evidence="9" key="1">
    <citation type="journal article" date="2022" name="Microorganisms">
        <title>Antibiotic Susceptibility, Resistance Gene Determinants and Corresponding Genomic Regions in Lactobacillus amylovorus Isolates Derived from Wild Boars and Domestic Pigs.</title>
        <authorList>
            <person name="Moravkova M."/>
            <person name="Kostovova I."/>
            <person name="Kavanova K."/>
            <person name="Pechar R."/>
            <person name="Stanek S."/>
            <person name="Brychta A."/>
            <person name="Zeman M."/>
            <person name="Kubasova T."/>
        </authorList>
    </citation>
    <scope>NUCLEOTIDE SEQUENCE</scope>
    <source>
        <strain evidence="9">M490A</strain>
    </source>
</reference>
<sequence length="156" mass="18293">MSDWIQETLYANGTLINKLGIRDAQDLAKKEFEITAQRELFLLNQGIKIKDISAFAKINAFLFSPLYDWAGKYRQGNFYKGNTTFLDYNCFNYAEEDINHVMSLQQKQHHLTAEDYAQLMDLLNYMHPFREGNGRSTRLFLQCYAVNHGQYILFIL</sequence>
<protein>
    <recommendedName>
        <fullName evidence="5">protein adenylyltransferase</fullName>
        <ecNumber evidence="5">2.7.7.108</ecNumber>
    </recommendedName>
</protein>
<evidence type="ECO:0000256" key="7">
    <source>
        <dbReference type="ARBA" id="ARBA00048696"/>
    </source>
</evidence>
<evidence type="ECO:0000256" key="3">
    <source>
        <dbReference type="ARBA" id="ARBA00022741"/>
    </source>
</evidence>
<dbReference type="GO" id="GO:0005524">
    <property type="term" value="F:ATP binding"/>
    <property type="evidence" value="ECO:0007669"/>
    <property type="project" value="UniProtKB-KW"/>
</dbReference>
<feature type="domain" description="Fido" evidence="8">
    <location>
        <begin position="50"/>
        <end position="156"/>
    </location>
</feature>
<organism evidence="9 10">
    <name type="scientific">Lactobacillus amylovorus</name>
    <dbReference type="NCBI Taxonomy" id="1604"/>
    <lineage>
        <taxon>Bacteria</taxon>
        <taxon>Bacillati</taxon>
        <taxon>Bacillota</taxon>
        <taxon>Bacilli</taxon>
        <taxon>Lactobacillales</taxon>
        <taxon>Lactobacillaceae</taxon>
        <taxon>Lactobacillus</taxon>
    </lineage>
</organism>
<dbReference type="GO" id="GO:0051302">
    <property type="term" value="P:regulation of cell division"/>
    <property type="evidence" value="ECO:0007669"/>
    <property type="project" value="TreeGrafter"/>
</dbReference>
<dbReference type="Pfam" id="PF02661">
    <property type="entry name" value="Fic"/>
    <property type="match status" value="1"/>
</dbReference>
<dbReference type="EMBL" id="JAOTGY010000004">
    <property type="protein sequence ID" value="MDB6257749.1"/>
    <property type="molecule type" value="Genomic_DNA"/>
</dbReference>
<dbReference type="PANTHER" id="PTHR39560:SF1">
    <property type="entry name" value="PROTEIN ADENYLYLTRANSFERASE FIC-RELATED"/>
    <property type="match status" value="1"/>
</dbReference>
<comment type="caution">
    <text evidence="9">The sequence shown here is derived from an EMBL/GenBank/DDBJ whole genome shotgun (WGS) entry which is preliminary data.</text>
</comment>
<evidence type="ECO:0000256" key="6">
    <source>
        <dbReference type="ARBA" id="ARBA00047939"/>
    </source>
</evidence>
<dbReference type="InterPro" id="IPR036597">
    <property type="entry name" value="Fido-like_dom_sf"/>
</dbReference>
<reference evidence="9" key="2">
    <citation type="submission" date="2022-10" db="EMBL/GenBank/DDBJ databases">
        <authorList>
            <person name="Kostovova I."/>
            <person name="Moravkova M."/>
            <person name="Pechar R."/>
        </authorList>
    </citation>
    <scope>NUCLEOTIDE SEQUENCE</scope>
    <source>
        <strain evidence="9">M490A</strain>
    </source>
</reference>
<dbReference type="SUPFAM" id="SSF140931">
    <property type="entry name" value="Fic-like"/>
    <property type="match status" value="1"/>
</dbReference>
<evidence type="ECO:0000256" key="5">
    <source>
        <dbReference type="ARBA" id="ARBA00034531"/>
    </source>
</evidence>
<comment type="catalytic activity">
    <reaction evidence="6">
        <text>L-threonyl-[protein] + ATP = 3-O-(5'-adenylyl)-L-threonyl-[protein] + diphosphate</text>
        <dbReference type="Rhea" id="RHEA:54292"/>
        <dbReference type="Rhea" id="RHEA-COMP:11060"/>
        <dbReference type="Rhea" id="RHEA-COMP:13847"/>
        <dbReference type="ChEBI" id="CHEBI:30013"/>
        <dbReference type="ChEBI" id="CHEBI:30616"/>
        <dbReference type="ChEBI" id="CHEBI:33019"/>
        <dbReference type="ChEBI" id="CHEBI:138113"/>
        <dbReference type="EC" id="2.7.7.108"/>
    </reaction>
</comment>
<dbReference type="EC" id="2.7.7.108" evidence="5"/>